<gene>
    <name evidence="2" type="primary">TTLL5</name>
    <name evidence="2" type="ORF">SNAT2548_LOCUS21279</name>
</gene>
<evidence type="ECO:0000313" key="3">
    <source>
        <dbReference type="Proteomes" id="UP000604046"/>
    </source>
</evidence>
<protein>
    <submittedName>
        <fullName evidence="2">TTLL5 protein</fullName>
    </submittedName>
</protein>
<accession>A0A812QH61</accession>
<feature type="region of interest" description="Disordered" evidence="1">
    <location>
        <begin position="413"/>
        <end position="435"/>
    </location>
</feature>
<sequence length="650" mass="69208">MHDPETSPVGRLDEYIRSFEKKYGAVPVEIQAHDLQSSIGSFVEPVAVRQSREERDPGDGLLDGLTSPARELCSLPASMTTPRYPWQVTPSEPVRALPFKLRSPEKDVFMPRVRPTLPDASYRVPSFLGSDLMSTACGSSSLGLGAGVGASRLDPPAMPEASVPALDISSVEPTRMSTPLRFERSSFFTPAPEAEHRACQRSYGQGQAFAPLPQSSFCSYAARSSFATDTATSSSLSCMVPRAVSGSRGDPGLAPCARMERARAASNPPRLQLAGPSGRHRVHSTGRSAPRASNSINSNFGSKLGPERLCTDTSFREPWAPLPAPRGPVPQVWQRPSGADASSGSRNPRKGSESLELSGPPQLASPPRNPRSGSAGPLPVAQASAPLPLKDAAVQLEHGQLRAPEAQDEVICQSPKNPHTSQAFASEGQPTTTGSCEMAVQTDSVGTAAGFAKSHREEPQPITEPVSALHFPKTGVQTDCNVDRHAERRDEWVGDSGMGTWRSSLSHNGTARRGLAEQMLLSQDQLAGVGALGTPEKLRFSAIKGDTPDFGDVVSAQASSLWQGSFDASRPLPSCDISIERGEMLAPGLNGPSVAQAAHHGESFDSKSTDAVELERLNQQLLKALGRALSHLRQMQNLAAPSSWDRPHAV</sequence>
<feature type="region of interest" description="Disordered" evidence="1">
    <location>
        <begin position="261"/>
        <end position="382"/>
    </location>
</feature>
<dbReference type="AlphaFoldDB" id="A0A812QH61"/>
<evidence type="ECO:0000313" key="2">
    <source>
        <dbReference type="EMBL" id="CAE7390387.1"/>
    </source>
</evidence>
<reference evidence="2" key="1">
    <citation type="submission" date="2021-02" db="EMBL/GenBank/DDBJ databases">
        <authorList>
            <person name="Dougan E. K."/>
            <person name="Rhodes N."/>
            <person name="Thang M."/>
            <person name="Chan C."/>
        </authorList>
    </citation>
    <scope>NUCLEOTIDE SEQUENCE</scope>
</reference>
<dbReference type="Proteomes" id="UP000604046">
    <property type="component" value="Unassembled WGS sequence"/>
</dbReference>
<feature type="compositionally biased region" description="Polar residues" evidence="1">
    <location>
        <begin position="414"/>
        <end position="435"/>
    </location>
</feature>
<feature type="compositionally biased region" description="Basic and acidic residues" evidence="1">
    <location>
        <begin position="599"/>
        <end position="608"/>
    </location>
</feature>
<keyword evidence="3" id="KW-1185">Reference proteome</keyword>
<organism evidence="2 3">
    <name type="scientific">Symbiodinium natans</name>
    <dbReference type="NCBI Taxonomy" id="878477"/>
    <lineage>
        <taxon>Eukaryota</taxon>
        <taxon>Sar</taxon>
        <taxon>Alveolata</taxon>
        <taxon>Dinophyceae</taxon>
        <taxon>Suessiales</taxon>
        <taxon>Symbiodiniaceae</taxon>
        <taxon>Symbiodinium</taxon>
    </lineage>
</organism>
<name>A0A812QH61_9DINO</name>
<evidence type="ECO:0000256" key="1">
    <source>
        <dbReference type="SAM" id="MobiDB-lite"/>
    </source>
</evidence>
<dbReference type="EMBL" id="CAJNDS010002245">
    <property type="protein sequence ID" value="CAE7390387.1"/>
    <property type="molecule type" value="Genomic_DNA"/>
</dbReference>
<feature type="compositionally biased region" description="Polar residues" evidence="1">
    <location>
        <begin position="285"/>
        <end position="301"/>
    </location>
</feature>
<feature type="region of interest" description="Disordered" evidence="1">
    <location>
        <begin position="588"/>
        <end position="608"/>
    </location>
</feature>
<dbReference type="OrthoDB" id="412086at2759"/>
<proteinExistence type="predicted"/>
<comment type="caution">
    <text evidence="2">The sequence shown here is derived from an EMBL/GenBank/DDBJ whole genome shotgun (WGS) entry which is preliminary data.</text>
</comment>